<dbReference type="SMART" id="SM00438">
    <property type="entry name" value="ZnF_NFX"/>
    <property type="match status" value="2"/>
</dbReference>
<dbReference type="EMBL" id="JAHRHJ020000003">
    <property type="protein sequence ID" value="KAH9322918.1"/>
    <property type="molecule type" value="Genomic_DNA"/>
</dbReference>
<keyword evidence="7" id="KW-1185">Reference proteome</keyword>
<dbReference type="CDD" id="cd18808">
    <property type="entry name" value="SF1_C_Upf1"/>
    <property type="match status" value="1"/>
</dbReference>
<dbReference type="InterPro" id="IPR041677">
    <property type="entry name" value="DNA2/NAM7_AAA_11"/>
</dbReference>
<protein>
    <recommendedName>
        <fullName evidence="5">NF-X1-type domain-containing protein</fullName>
    </recommendedName>
</protein>
<dbReference type="InterPro" id="IPR057373">
    <property type="entry name" value="ZNFX1"/>
</dbReference>
<dbReference type="GO" id="GO:0031048">
    <property type="term" value="P:regulatory ncRNA-mediated heterochromatin formation"/>
    <property type="evidence" value="ECO:0007669"/>
    <property type="project" value="TreeGrafter"/>
</dbReference>
<dbReference type="InterPro" id="IPR047187">
    <property type="entry name" value="SF1_C_Upf1"/>
</dbReference>
<keyword evidence="2" id="KW-0677">Repeat</keyword>
<dbReference type="InterPro" id="IPR041679">
    <property type="entry name" value="DNA2/NAM7-like_C"/>
</dbReference>
<dbReference type="InterPro" id="IPR000967">
    <property type="entry name" value="Znf_NFX1"/>
</dbReference>
<dbReference type="Pfam" id="PF13087">
    <property type="entry name" value="AAA_12"/>
    <property type="match status" value="1"/>
</dbReference>
<dbReference type="PANTHER" id="PTHR10887:SF341">
    <property type="entry name" value="NFX1-TYPE ZINC FINGER-CONTAINING PROTEIN 1"/>
    <property type="match status" value="1"/>
</dbReference>
<reference evidence="6 7" key="1">
    <citation type="journal article" date="2021" name="Nat. Plants">
        <title>The Taxus genome provides insights into paclitaxel biosynthesis.</title>
        <authorList>
            <person name="Xiong X."/>
            <person name="Gou J."/>
            <person name="Liao Q."/>
            <person name="Li Y."/>
            <person name="Zhou Q."/>
            <person name="Bi G."/>
            <person name="Li C."/>
            <person name="Du R."/>
            <person name="Wang X."/>
            <person name="Sun T."/>
            <person name="Guo L."/>
            <person name="Liang H."/>
            <person name="Lu P."/>
            <person name="Wu Y."/>
            <person name="Zhang Z."/>
            <person name="Ro D.K."/>
            <person name="Shang Y."/>
            <person name="Huang S."/>
            <person name="Yan J."/>
        </authorList>
    </citation>
    <scope>NUCLEOTIDE SEQUENCE [LARGE SCALE GENOMIC DNA]</scope>
    <source>
        <strain evidence="6">Ta-2019</strain>
    </source>
</reference>
<dbReference type="GO" id="GO:0004386">
    <property type="term" value="F:helicase activity"/>
    <property type="evidence" value="ECO:0007669"/>
    <property type="project" value="InterPro"/>
</dbReference>
<evidence type="ECO:0000313" key="7">
    <source>
        <dbReference type="Proteomes" id="UP000824469"/>
    </source>
</evidence>
<dbReference type="Proteomes" id="UP000824469">
    <property type="component" value="Unassembled WGS sequence"/>
</dbReference>
<comment type="caution">
    <text evidence="6">The sequence shown here is derived from an EMBL/GenBank/DDBJ whole genome shotgun (WGS) entry which is preliminary data.</text>
</comment>
<gene>
    <name evidence="6" type="ORF">KI387_017557</name>
</gene>
<evidence type="ECO:0000256" key="3">
    <source>
        <dbReference type="ARBA" id="ARBA00022771"/>
    </source>
</evidence>
<keyword evidence="3" id="KW-0863">Zinc-finger</keyword>
<dbReference type="GO" id="GO:0031380">
    <property type="term" value="C:nuclear RNA-directed RNA polymerase complex"/>
    <property type="evidence" value="ECO:0007669"/>
    <property type="project" value="TreeGrafter"/>
</dbReference>
<dbReference type="SUPFAM" id="SSF52540">
    <property type="entry name" value="P-loop containing nucleoside triphosphate hydrolases"/>
    <property type="match status" value="1"/>
</dbReference>
<dbReference type="Gene3D" id="3.40.50.300">
    <property type="entry name" value="P-loop containing nucleotide triphosphate hydrolases"/>
    <property type="match status" value="2"/>
</dbReference>
<evidence type="ECO:0000256" key="4">
    <source>
        <dbReference type="ARBA" id="ARBA00022833"/>
    </source>
</evidence>
<dbReference type="OMA" id="TMQVESI"/>
<evidence type="ECO:0000256" key="2">
    <source>
        <dbReference type="ARBA" id="ARBA00022737"/>
    </source>
</evidence>
<accession>A0AA38GJR9</accession>
<dbReference type="Pfam" id="PF13086">
    <property type="entry name" value="AAA_11"/>
    <property type="match status" value="1"/>
</dbReference>
<dbReference type="InterPro" id="IPR027417">
    <property type="entry name" value="P-loop_NTPase"/>
</dbReference>
<dbReference type="InterPro" id="IPR045055">
    <property type="entry name" value="DNA2/NAM7-like"/>
</dbReference>
<feature type="domain" description="NF-X1-type" evidence="5">
    <location>
        <begin position="764"/>
        <end position="788"/>
    </location>
</feature>
<sequence length="832" mass="95431">MQVKNFRLTQIIPRPEELLNDEGCEYYVPKNKVGEQYKDTFSYFDTHFRLLREDFLEPYREVVKELRRNYQHGRLPMRNCDQERGYMEQNVTTGFQLYRNVQYLGMKAGREGVEHGVQLNLDCVDWDNSKFLMNNSLLCISQDGFLTFFWATVCNRDLLKNNIVGLRQVEGHDLNLQTQAMYSMFESTKAYYEAYEHALKVLQRPEMEDIHFKKELVYLGSSLHEQKLNLDWQRICNCDSLDHSQTAAIKQGLTKKLAIIQGPPGTGKTFTGLLIVKSLLHKIASGPILVVCYTNRALDQFLEGIYEFEHNLVRMGSRTQSKILGKLTLQYVLKKKNNRRSSVIIPNHFYRARRSATRKTNKLSKDVERALDGARFSENEWIKLSSEYLNACSNLQEARRNVLVYLLSKLKVVGMTTTFAARNHELLVSLKSEIIVVEEAAVVLEGQILGCLNPCIKHLVLIGDHMQLRPSVASPRLAKKHNLDVSMFERLVISGIEYKTLEVQRRMRPAISAPLISRFYPMLRDHPSVLKFQNVKGVKKNVFFLDHQNSDELAQSGSRSNVLEADMVVQFCLYLTSCGGYSPREITILSMYKSQTEKIAEKINNIYHLPRKTSKWVSRNNMVNPDDYVPKVKTVDEFQGQESDLILLSLARNINSNCSNMHEQTPQTIGFLKIPNRICVALSRARIGLYIFGNARLLSDNSDVWRDIIQHLADNGCVGNGIALCCPRHSDSSGPLAYRAEDLRECRDGHRKFCNKKCYEKLICGHKCPLKCHDGGHKNFKCMAKCLKKFKGCGHICQKVCHADSYNKECFPCLRCAVDNNVCDNLKDLLIL</sequence>
<evidence type="ECO:0000313" key="6">
    <source>
        <dbReference type="EMBL" id="KAH9322918.1"/>
    </source>
</evidence>
<dbReference type="AlphaFoldDB" id="A0AA38GJR9"/>
<proteinExistence type="predicted"/>
<dbReference type="Pfam" id="PF25396">
    <property type="entry name" value="ZNFX1"/>
    <property type="match status" value="1"/>
</dbReference>
<feature type="domain" description="NF-X1-type" evidence="5">
    <location>
        <begin position="793"/>
        <end position="815"/>
    </location>
</feature>
<dbReference type="PANTHER" id="PTHR10887">
    <property type="entry name" value="DNA2/NAM7 HELICASE FAMILY"/>
    <property type="match status" value="1"/>
</dbReference>
<name>A0AA38GJR9_TAXCH</name>
<dbReference type="CDD" id="cd17936">
    <property type="entry name" value="EEXXEc_NFX1"/>
    <property type="match status" value="1"/>
</dbReference>
<evidence type="ECO:0000256" key="1">
    <source>
        <dbReference type="ARBA" id="ARBA00022723"/>
    </source>
</evidence>
<keyword evidence="4" id="KW-0862">Zinc</keyword>
<evidence type="ECO:0000259" key="5">
    <source>
        <dbReference type="SMART" id="SM00438"/>
    </source>
</evidence>
<organism evidence="6 7">
    <name type="scientific">Taxus chinensis</name>
    <name type="common">Chinese yew</name>
    <name type="synonym">Taxus wallichiana var. chinensis</name>
    <dbReference type="NCBI Taxonomy" id="29808"/>
    <lineage>
        <taxon>Eukaryota</taxon>
        <taxon>Viridiplantae</taxon>
        <taxon>Streptophyta</taxon>
        <taxon>Embryophyta</taxon>
        <taxon>Tracheophyta</taxon>
        <taxon>Spermatophyta</taxon>
        <taxon>Pinopsida</taxon>
        <taxon>Pinidae</taxon>
        <taxon>Conifers II</taxon>
        <taxon>Cupressales</taxon>
        <taxon>Taxaceae</taxon>
        <taxon>Taxus</taxon>
    </lineage>
</organism>
<dbReference type="GO" id="GO:0008270">
    <property type="term" value="F:zinc ion binding"/>
    <property type="evidence" value="ECO:0007669"/>
    <property type="project" value="UniProtKB-KW"/>
</dbReference>
<keyword evidence="1" id="KW-0479">Metal-binding</keyword>